<protein>
    <submittedName>
        <fullName evidence="2">Uncharacterized protein</fullName>
    </submittedName>
</protein>
<accession>A0A8W8JH74</accession>
<dbReference type="Proteomes" id="UP000005408">
    <property type="component" value="Unassembled WGS sequence"/>
</dbReference>
<reference evidence="2" key="1">
    <citation type="submission" date="2022-08" db="UniProtKB">
        <authorList>
            <consortium name="EnsemblMetazoa"/>
        </authorList>
    </citation>
    <scope>IDENTIFICATION</scope>
    <source>
        <strain evidence="2">05x7-T-G4-1.051#20</strain>
    </source>
</reference>
<evidence type="ECO:0000313" key="3">
    <source>
        <dbReference type="Proteomes" id="UP000005408"/>
    </source>
</evidence>
<sequence length="179" mass="20232">MFLLYTFVLPVDLIDPVIALVDRCPKIEQDVIQASKRLGCGNDIYGNNQYLCLPNRKKSSLVELCFQGSMGIVEKGNCLEFSEGELIRKSCNQFLYGCPETHFYDYDIYKYPACQNISTELQCYILDPSCTVHSNTKESSSQNIVINIGTLFTKTPADHARRTQCATLTAGHLEEDVRR</sequence>
<keyword evidence="1" id="KW-0732">Signal</keyword>
<evidence type="ECO:0000313" key="2">
    <source>
        <dbReference type="EnsemblMetazoa" id="G19366.1:cds"/>
    </source>
</evidence>
<dbReference type="AlphaFoldDB" id="A0A8W8JH74"/>
<keyword evidence="3" id="KW-1185">Reference proteome</keyword>
<dbReference type="EnsemblMetazoa" id="G19366.1">
    <property type="protein sequence ID" value="G19366.1:cds"/>
    <property type="gene ID" value="G19366"/>
</dbReference>
<feature type="signal peptide" evidence="1">
    <location>
        <begin position="1"/>
        <end position="19"/>
    </location>
</feature>
<organism evidence="2 3">
    <name type="scientific">Magallana gigas</name>
    <name type="common">Pacific oyster</name>
    <name type="synonym">Crassostrea gigas</name>
    <dbReference type="NCBI Taxonomy" id="29159"/>
    <lineage>
        <taxon>Eukaryota</taxon>
        <taxon>Metazoa</taxon>
        <taxon>Spiralia</taxon>
        <taxon>Lophotrochozoa</taxon>
        <taxon>Mollusca</taxon>
        <taxon>Bivalvia</taxon>
        <taxon>Autobranchia</taxon>
        <taxon>Pteriomorphia</taxon>
        <taxon>Ostreida</taxon>
        <taxon>Ostreoidea</taxon>
        <taxon>Ostreidae</taxon>
        <taxon>Magallana</taxon>
    </lineage>
</organism>
<evidence type="ECO:0000256" key="1">
    <source>
        <dbReference type="SAM" id="SignalP"/>
    </source>
</evidence>
<name>A0A8W8JH74_MAGGI</name>
<proteinExistence type="predicted"/>
<feature type="chain" id="PRO_5036469753" evidence="1">
    <location>
        <begin position="20"/>
        <end position="179"/>
    </location>
</feature>